<evidence type="ECO:0000259" key="1">
    <source>
        <dbReference type="PROSITE" id="PS51746"/>
    </source>
</evidence>
<dbReference type="InterPro" id="IPR036457">
    <property type="entry name" value="PPM-type-like_dom_sf"/>
</dbReference>
<feature type="domain" description="PPM-type phosphatase" evidence="1">
    <location>
        <begin position="11"/>
        <end position="241"/>
    </location>
</feature>
<dbReference type="SMART" id="SM00332">
    <property type="entry name" value="PP2Cc"/>
    <property type="match status" value="1"/>
</dbReference>
<organism evidence="2 3">
    <name type="scientific">Virgisporangium aliadipatigenens</name>
    <dbReference type="NCBI Taxonomy" id="741659"/>
    <lineage>
        <taxon>Bacteria</taxon>
        <taxon>Bacillati</taxon>
        <taxon>Actinomycetota</taxon>
        <taxon>Actinomycetes</taxon>
        <taxon>Micromonosporales</taxon>
        <taxon>Micromonosporaceae</taxon>
        <taxon>Virgisporangium</taxon>
    </lineage>
</organism>
<protein>
    <submittedName>
        <fullName evidence="2">Protein phosphatase</fullName>
    </submittedName>
</protein>
<reference evidence="2" key="1">
    <citation type="submission" date="2021-01" db="EMBL/GenBank/DDBJ databases">
        <title>Whole genome shotgun sequence of Virgisporangium aliadipatigenens NBRC 105644.</title>
        <authorList>
            <person name="Komaki H."/>
            <person name="Tamura T."/>
        </authorList>
    </citation>
    <scope>NUCLEOTIDE SEQUENCE</scope>
    <source>
        <strain evidence="2">NBRC 105644</strain>
    </source>
</reference>
<dbReference type="Pfam" id="PF13672">
    <property type="entry name" value="PP2C_2"/>
    <property type="match status" value="1"/>
</dbReference>
<dbReference type="SUPFAM" id="SSF81606">
    <property type="entry name" value="PP2C-like"/>
    <property type="match status" value="1"/>
</dbReference>
<evidence type="ECO:0000313" key="2">
    <source>
        <dbReference type="EMBL" id="GIJ46559.1"/>
    </source>
</evidence>
<dbReference type="SMART" id="SM00331">
    <property type="entry name" value="PP2C_SIG"/>
    <property type="match status" value="1"/>
</dbReference>
<dbReference type="CDD" id="cd00143">
    <property type="entry name" value="PP2Cc"/>
    <property type="match status" value="1"/>
</dbReference>
<dbReference type="InterPro" id="IPR001932">
    <property type="entry name" value="PPM-type_phosphatase-like_dom"/>
</dbReference>
<accession>A0A8J3YJI0</accession>
<sequence>MEASSGGLRVRMAVGSDVGRRYRDNFDVWHVGVAPPCAVVADGMGDGPGSAAAGRITMAAFVDAISAPGAVGPAGLRAAVATIQSRVNVEGRRLGELTGCTLSALVLDDTGGWIVQVGDSRVYRLRDGLLELLTVDHTAAWLGAVYGWYPADSPQAAAARYRLTRYIGHPGHPEPDIMHVAPRPGDVFCVCTDGVAEQLSYELLGRRLGAGSDPAAIVDAIVADARQAGGSDNATAAVVCFRN</sequence>
<dbReference type="PROSITE" id="PS51746">
    <property type="entry name" value="PPM_2"/>
    <property type="match status" value="1"/>
</dbReference>
<dbReference type="Gene3D" id="3.60.40.10">
    <property type="entry name" value="PPM-type phosphatase domain"/>
    <property type="match status" value="1"/>
</dbReference>
<evidence type="ECO:0000313" key="3">
    <source>
        <dbReference type="Proteomes" id="UP000619260"/>
    </source>
</evidence>
<dbReference type="Proteomes" id="UP000619260">
    <property type="component" value="Unassembled WGS sequence"/>
</dbReference>
<dbReference type="EMBL" id="BOPF01000010">
    <property type="protein sequence ID" value="GIJ46559.1"/>
    <property type="molecule type" value="Genomic_DNA"/>
</dbReference>
<dbReference type="AlphaFoldDB" id="A0A8J3YJI0"/>
<keyword evidence="3" id="KW-1185">Reference proteome</keyword>
<gene>
    <name evidence="2" type="ORF">Val02_34450</name>
</gene>
<proteinExistence type="predicted"/>
<name>A0A8J3YJI0_9ACTN</name>
<comment type="caution">
    <text evidence="2">The sequence shown here is derived from an EMBL/GenBank/DDBJ whole genome shotgun (WGS) entry which is preliminary data.</text>
</comment>